<dbReference type="RefSeq" id="WP_216872660.1">
    <property type="nucleotide sequence ID" value="NZ_JAERQM010000001.1"/>
</dbReference>
<organism evidence="1 2">
    <name type="scientific">Falsiroseomonas oleicola</name>
    <dbReference type="NCBI Taxonomy" id="2801474"/>
    <lineage>
        <taxon>Bacteria</taxon>
        <taxon>Pseudomonadati</taxon>
        <taxon>Pseudomonadota</taxon>
        <taxon>Alphaproteobacteria</taxon>
        <taxon>Acetobacterales</taxon>
        <taxon>Roseomonadaceae</taxon>
        <taxon>Falsiroseomonas</taxon>
    </lineage>
</organism>
<reference evidence="1 2" key="1">
    <citation type="submission" date="2021-01" db="EMBL/GenBank/DDBJ databases">
        <title>Roseomonas sp. nov, a bacterium isolated from an oil production mixture in Yumen Oilfield.</title>
        <authorList>
            <person name="Wu D."/>
        </authorList>
    </citation>
    <scope>NUCLEOTIDE SEQUENCE [LARGE SCALE GENOMIC DNA]</scope>
    <source>
        <strain evidence="1 2">ROY-5-3</strain>
    </source>
</reference>
<evidence type="ECO:0000313" key="1">
    <source>
        <dbReference type="EMBL" id="MBU8542315.1"/>
    </source>
</evidence>
<dbReference type="EMBL" id="JAERQM010000001">
    <property type="protein sequence ID" value="MBU8542315.1"/>
    <property type="molecule type" value="Genomic_DNA"/>
</dbReference>
<comment type="caution">
    <text evidence="1">The sequence shown here is derived from an EMBL/GenBank/DDBJ whole genome shotgun (WGS) entry which is preliminary data.</text>
</comment>
<sequence>MDARIPLRLISPQDLSALRSDQEVALLLEAPRAHPVPSGMVTLAEFMPAPTGHLAECGCCKGRGAVSEALDHLFQARIRGRSPWFKQVLGVTHSGLAREAITTALANDPLTRSRFRLA</sequence>
<accession>A0ABS6H0W7</accession>
<gene>
    <name evidence="1" type="ORF">JJQ90_01280</name>
</gene>
<dbReference type="Proteomes" id="UP000689967">
    <property type="component" value="Unassembled WGS sequence"/>
</dbReference>
<proteinExistence type="predicted"/>
<protein>
    <submittedName>
        <fullName evidence="1">Uncharacterized protein</fullName>
    </submittedName>
</protein>
<evidence type="ECO:0000313" key="2">
    <source>
        <dbReference type="Proteomes" id="UP000689967"/>
    </source>
</evidence>
<name>A0ABS6H0W7_9PROT</name>
<keyword evidence="2" id="KW-1185">Reference proteome</keyword>